<comment type="caution">
    <text evidence="1">The sequence shown here is derived from an EMBL/GenBank/DDBJ whole genome shotgun (WGS) entry which is preliminary data.</text>
</comment>
<sequence length="122" mass="13733">FFSNHFDLGEHPHLTFAPLSNGAIHFLPLPLLLPQNPPFPSPVTPSSSKPSKIQQKLPYTPLGALLFPPFPHTLLPNLPPHQWIGPYQVVEQAPWKSYALKELDGTWMACRFAAAHIKKFYT</sequence>
<dbReference type="AlphaFoldDB" id="A0AAV0BE43"/>
<dbReference type="Proteomes" id="UP001153365">
    <property type="component" value="Unassembled WGS sequence"/>
</dbReference>
<dbReference type="EMBL" id="CALTRL010005384">
    <property type="protein sequence ID" value="CAH7684403.1"/>
    <property type="molecule type" value="Genomic_DNA"/>
</dbReference>
<keyword evidence="2" id="KW-1185">Reference proteome</keyword>
<evidence type="ECO:0000313" key="1">
    <source>
        <dbReference type="EMBL" id="CAH7684403.1"/>
    </source>
</evidence>
<proteinExistence type="predicted"/>
<gene>
    <name evidence="1" type="ORF">PPACK8108_LOCUS18583</name>
</gene>
<evidence type="ECO:0000313" key="2">
    <source>
        <dbReference type="Proteomes" id="UP001153365"/>
    </source>
</evidence>
<protein>
    <submittedName>
        <fullName evidence="1">Uncharacterized protein</fullName>
    </submittedName>
</protein>
<accession>A0AAV0BE43</accession>
<organism evidence="1 2">
    <name type="scientific">Phakopsora pachyrhizi</name>
    <name type="common">Asian soybean rust disease fungus</name>
    <dbReference type="NCBI Taxonomy" id="170000"/>
    <lineage>
        <taxon>Eukaryota</taxon>
        <taxon>Fungi</taxon>
        <taxon>Dikarya</taxon>
        <taxon>Basidiomycota</taxon>
        <taxon>Pucciniomycotina</taxon>
        <taxon>Pucciniomycetes</taxon>
        <taxon>Pucciniales</taxon>
        <taxon>Phakopsoraceae</taxon>
        <taxon>Phakopsora</taxon>
    </lineage>
</organism>
<name>A0AAV0BE43_PHAPC</name>
<feature type="non-terminal residue" evidence="1">
    <location>
        <position position="1"/>
    </location>
</feature>
<reference evidence="1" key="1">
    <citation type="submission" date="2022-06" db="EMBL/GenBank/DDBJ databases">
        <authorList>
            <consortium name="SYNGENTA / RWTH Aachen University"/>
        </authorList>
    </citation>
    <scope>NUCLEOTIDE SEQUENCE</scope>
</reference>